<evidence type="ECO:0000313" key="3">
    <source>
        <dbReference type="Proteomes" id="UP001520654"/>
    </source>
</evidence>
<protein>
    <submittedName>
        <fullName evidence="2">Uncharacterized protein</fullName>
    </submittedName>
</protein>
<feature type="compositionally biased region" description="Basic and acidic residues" evidence="1">
    <location>
        <begin position="57"/>
        <end position="67"/>
    </location>
</feature>
<evidence type="ECO:0000313" key="2">
    <source>
        <dbReference type="EMBL" id="MCC0099887.1"/>
    </source>
</evidence>
<reference evidence="2 3" key="1">
    <citation type="submission" date="2021-08" db="EMBL/GenBank/DDBJ databases">
        <title>Genomic Architecture of Streptomyces flavotricini NGL1 and Streptomyces erythrochromogenes HMS4 With Differential Plant Beneficial attributes and laccase production capabilities.</title>
        <authorList>
            <person name="Salwan R."/>
            <person name="Kaur R."/>
            <person name="Sharma V."/>
        </authorList>
    </citation>
    <scope>NUCLEOTIDE SEQUENCE [LARGE SCALE GENOMIC DNA]</scope>
    <source>
        <strain evidence="2 3">NGL1</strain>
    </source>
</reference>
<organism evidence="2 3">
    <name type="scientific">Streptomyces flavotricini</name>
    <dbReference type="NCBI Taxonomy" id="66888"/>
    <lineage>
        <taxon>Bacteria</taxon>
        <taxon>Bacillati</taxon>
        <taxon>Actinomycetota</taxon>
        <taxon>Actinomycetes</taxon>
        <taxon>Kitasatosporales</taxon>
        <taxon>Streptomycetaceae</taxon>
        <taxon>Streptomyces</taxon>
    </lineage>
</organism>
<dbReference type="Proteomes" id="UP001520654">
    <property type="component" value="Unassembled WGS sequence"/>
</dbReference>
<proteinExistence type="predicted"/>
<keyword evidence="3" id="KW-1185">Reference proteome</keyword>
<dbReference type="RefSeq" id="WP_229342955.1">
    <property type="nucleotide sequence ID" value="NZ_JAINUL010000001.1"/>
</dbReference>
<feature type="region of interest" description="Disordered" evidence="1">
    <location>
        <begin position="1"/>
        <end position="97"/>
    </location>
</feature>
<accession>A0ABS8EFW0</accession>
<feature type="compositionally biased region" description="Polar residues" evidence="1">
    <location>
        <begin position="85"/>
        <end position="97"/>
    </location>
</feature>
<sequence>MNFRRMSMNRPHPDIALTVHADRETQNSAMSELVARRAESATERGSATRQGHRRGSHREGGGRRQGGDQRTGSTAHRGSDVVMPASSTPSGVGTVSW</sequence>
<dbReference type="EMBL" id="JAINUL010000001">
    <property type="protein sequence ID" value="MCC0099887.1"/>
    <property type="molecule type" value="Genomic_DNA"/>
</dbReference>
<evidence type="ECO:0000256" key="1">
    <source>
        <dbReference type="SAM" id="MobiDB-lite"/>
    </source>
</evidence>
<name>A0ABS8EFW0_9ACTN</name>
<gene>
    <name evidence="2" type="ORF">K7B10_34920</name>
</gene>
<comment type="caution">
    <text evidence="2">The sequence shown here is derived from an EMBL/GenBank/DDBJ whole genome shotgun (WGS) entry which is preliminary data.</text>
</comment>